<dbReference type="Proteomes" id="UP001235303">
    <property type="component" value="Unassembled WGS sequence"/>
</dbReference>
<dbReference type="InterPro" id="IPR036366">
    <property type="entry name" value="PGBDSf"/>
</dbReference>
<organism evidence="2 3">
    <name type="scientific">Roseofilum acuticapitatum BLCC-M154</name>
    <dbReference type="NCBI Taxonomy" id="3022444"/>
    <lineage>
        <taxon>Bacteria</taxon>
        <taxon>Bacillati</taxon>
        <taxon>Cyanobacteriota</taxon>
        <taxon>Cyanophyceae</taxon>
        <taxon>Desertifilales</taxon>
        <taxon>Desertifilaceae</taxon>
        <taxon>Roseofilum</taxon>
        <taxon>Roseofilum acuticapitatum</taxon>
    </lineage>
</organism>
<feature type="domain" description="Peptidoglycan binding-like" evidence="1">
    <location>
        <begin position="22"/>
        <end position="77"/>
    </location>
</feature>
<comment type="caution">
    <text evidence="2">The sequence shown here is derived from an EMBL/GenBank/DDBJ whole genome shotgun (WGS) entry which is preliminary data.</text>
</comment>
<keyword evidence="3" id="KW-1185">Reference proteome</keyword>
<dbReference type="Pfam" id="PF01471">
    <property type="entry name" value="PG_binding_1"/>
    <property type="match status" value="1"/>
</dbReference>
<reference evidence="2 3" key="1">
    <citation type="submission" date="2023-01" db="EMBL/GenBank/DDBJ databases">
        <title>Novel diversity within Roseofilum (Cyanobacteria; Desertifilaceae) from marine benthic mats with descriptions of four novel species.</title>
        <authorList>
            <person name="Wang Y."/>
            <person name="Berthold D.E."/>
            <person name="Hu J."/>
            <person name="Lefler F.W."/>
            <person name="Laughinghouse H.D. IV."/>
        </authorList>
    </citation>
    <scope>NUCLEOTIDE SEQUENCE [LARGE SCALE GENOMIC DNA]</scope>
    <source>
        <strain evidence="2 3">BLCC-M154</strain>
    </source>
</reference>
<dbReference type="InterPro" id="IPR002477">
    <property type="entry name" value="Peptidoglycan-bd-like"/>
</dbReference>
<dbReference type="InterPro" id="IPR036365">
    <property type="entry name" value="PGBD-like_sf"/>
</dbReference>
<proteinExistence type="predicted"/>
<protein>
    <submittedName>
        <fullName evidence="2">Peptidoglycan-binding domain-containing protein</fullName>
    </submittedName>
</protein>
<gene>
    <name evidence="2" type="ORF">PMG71_04390</name>
</gene>
<evidence type="ECO:0000313" key="3">
    <source>
        <dbReference type="Proteomes" id="UP001235303"/>
    </source>
</evidence>
<evidence type="ECO:0000313" key="2">
    <source>
        <dbReference type="EMBL" id="MDJ1168658.1"/>
    </source>
</evidence>
<dbReference type="RefSeq" id="WP_283752420.1">
    <property type="nucleotide sequence ID" value="NZ_JAQOSP010000030.1"/>
</dbReference>
<accession>A0ABT7AP30</accession>
<dbReference type="EMBL" id="JAQOSP010000030">
    <property type="protein sequence ID" value="MDJ1168658.1"/>
    <property type="molecule type" value="Genomic_DNA"/>
</dbReference>
<dbReference type="Gene3D" id="1.10.101.10">
    <property type="entry name" value="PGBD-like superfamily/PGBD"/>
    <property type="match status" value="1"/>
</dbReference>
<dbReference type="SUPFAM" id="SSF47090">
    <property type="entry name" value="PGBD-like"/>
    <property type="match status" value="1"/>
</dbReference>
<evidence type="ECO:0000259" key="1">
    <source>
        <dbReference type="Pfam" id="PF01471"/>
    </source>
</evidence>
<sequence>MKIQDITDSTTLSPDQIKGDAELVKEIQEILVYRFFLLEPPVDGKFGPLSTAALKEFQNITGCSNVGTLDVQTAQALLHTPRDRVVQLHLSDDIPSRIVAYMLQEGYHISLGKERYNIVYVEGMNSDGTLNDDAPDQFNDLRCLIEIVDGCPRFVGKWVGTCEPGRHYTKWKNRIPKGWKRGAARIKFGQYRVWRVGLHSNYEALVNYWPVPVYRDVNEDMIRTGDPLETTTGINQHHGDGNTGSIGGASAGCLVGRTVAGHEEFMKLIKSDVRYQASHSYRFMTTIIPGDELLETSIHPFGLEPDLSQITWIDIFQDSQDKLVIVGMNEGTAIRKWIPKDKAEFLEVLQSCYQANTVLIASADKPIPEL</sequence>
<name>A0ABT7AP30_9CYAN</name>